<keyword evidence="1" id="KW-0732">Signal</keyword>
<keyword evidence="3" id="KW-1185">Reference proteome</keyword>
<dbReference type="Proteomes" id="UP000618986">
    <property type="component" value="Unassembled WGS sequence"/>
</dbReference>
<dbReference type="EMBL" id="JACHJC010000001">
    <property type="protein sequence ID" value="MBB5113075.1"/>
    <property type="molecule type" value="Genomic_DNA"/>
</dbReference>
<evidence type="ECO:0000313" key="3">
    <source>
        <dbReference type="Proteomes" id="UP000618986"/>
    </source>
</evidence>
<comment type="caution">
    <text evidence="2">The sequence shown here is derived from an EMBL/GenBank/DDBJ whole genome shotgun (WGS) entry which is preliminary data.</text>
</comment>
<feature type="signal peptide" evidence="1">
    <location>
        <begin position="1"/>
        <end position="29"/>
    </location>
</feature>
<dbReference type="GeneID" id="300293482"/>
<organism evidence="2 3">
    <name type="scientific">Micromonospora echinospora</name>
    <name type="common">Micromonospora purpurea</name>
    <dbReference type="NCBI Taxonomy" id="1877"/>
    <lineage>
        <taxon>Bacteria</taxon>
        <taxon>Bacillati</taxon>
        <taxon>Actinomycetota</taxon>
        <taxon>Actinomycetes</taxon>
        <taxon>Micromonosporales</taxon>
        <taxon>Micromonosporaceae</taxon>
        <taxon>Micromonospora</taxon>
    </lineage>
</organism>
<evidence type="ECO:0000256" key="1">
    <source>
        <dbReference type="SAM" id="SignalP"/>
    </source>
</evidence>
<proteinExistence type="predicted"/>
<protein>
    <recommendedName>
        <fullName evidence="4">Secreted protein</fullName>
    </recommendedName>
</protein>
<dbReference type="RefSeq" id="WP_184684533.1">
    <property type="nucleotide sequence ID" value="NZ_JACHJC010000001.1"/>
</dbReference>
<feature type="chain" id="PRO_5046108718" description="Secreted protein" evidence="1">
    <location>
        <begin position="30"/>
        <end position="114"/>
    </location>
</feature>
<gene>
    <name evidence="2" type="ORF">FHU28_002914</name>
</gene>
<sequence length="114" mass="11990">MNSAKRTFRYLAAIGAAGLVTMWASPAQAHEMTAYQGLDKAWISADHKSVTVQDKECDGNRVFVVVNLVGGGSAGINDEDGCSGNTGYGSFSKAIASFYVCENTEGCGTTVRVQ</sequence>
<name>A0ABR6MEK2_MICEC</name>
<evidence type="ECO:0000313" key="2">
    <source>
        <dbReference type="EMBL" id="MBB5113075.1"/>
    </source>
</evidence>
<reference evidence="2 3" key="1">
    <citation type="submission" date="2020-08" db="EMBL/GenBank/DDBJ databases">
        <title>Sequencing the genomes of 1000 actinobacteria strains.</title>
        <authorList>
            <person name="Klenk H.-P."/>
        </authorList>
    </citation>
    <scope>NUCLEOTIDE SEQUENCE [LARGE SCALE GENOMIC DNA]</scope>
    <source>
        <strain evidence="2 3">DSM 43036</strain>
    </source>
</reference>
<accession>A0ABR6MEK2</accession>
<evidence type="ECO:0008006" key="4">
    <source>
        <dbReference type="Google" id="ProtNLM"/>
    </source>
</evidence>